<dbReference type="InterPro" id="IPR020583">
    <property type="entry name" value="Inositol_monoP_metal-BS"/>
</dbReference>
<dbReference type="GO" id="GO:0046854">
    <property type="term" value="P:phosphatidylinositol phosphate biosynthetic process"/>
    <property type="evidence" value="ECO:0007669"/>
    <property type="project" value="InterPro"/>
</dbReference>
<evidence type="ECO:0000256" key="6">
    <source>
        <dbReference type="ARBA" id="ARBA00022842"/>
    </source>
</evidence>
<comment type="catalytic activity">
    <reaction evidence="1 8">
        <text>a myo-inositol phosphate + H2O = myo-inositol + phosphate</text>
        <dbReference type="Rhea" id="RHEA:24056"/>
        <dbReference type="ChEBI" id="CHEBI:15377"/>
        <dbReference type="ChEBI" id="CHEBI:17268"/>
        <dbReference type="ChEBI" id="CHEBI:43474"/>
        <dbReference type="ChEBI" id="CHEBI:84139"/>
        <dbReference type="EC" id="3.1.3.25"/>
    </reaction>
</comment>
<dbReference type="Proteomes" id="UP000886881">
    <property type="component" value="Unassembled WGS sequence"/>
</dbReference>
<dbReference type="Pfam" id="PF00459">
    <property type="entry name" value="Inositol_P"/>
    <property type="match status" value="1"/>
</dbReference>
<organism evidence="9 10">
    <name type="scientific">Candidatus Cryptobacteroides merdipullorum</name>
    <dbReference type="NCBI Taxonomy" id="2840771"/>
    <lineage>
        <taxon>Bacteria</taxon>
        <taxon>Pseudomonadati</taxon>
        <taxon>Bacteroidota</taxon>
        <taxon>Bacteroidia</taxon>
        <taxon>Bacteroidales</taxon>
        <taxon>Candidatus Cryptobacteroides</taxon>
    </lineage>
</organism>
<evidence type="ECO:0000313" key="9">
    <source>
        <dbReference type="EMBL" id="HIT46484.1"/>
    </source>
</evidence>
<feature type="binding site" evidence="7">
    <location>
        <position position="60"/>
    </location>
    <ligand>
        <name>Mg(2+)</name>
        <dbReference type="ChEBI" id="CHEBI:18420"/>
        <label>1</label>
        <note>catalytic</note>
    </ligand>
</feature>
<dbReference type="PROSITE" id="PS00630">
    <property type="entry name" value="IMP_2"/>
    <property type="match status" value="1"/>
</dbReference>
<dbReference type="EMBL" id="DVLC01000026">
    <property type="protein sequence ID" value="HIT46484.1"/>
    <property type="molecule type" value="Genomic_DNA"/>
</dbReference>
<dbReference type="AlphaFoldDB" id="A0A9D1GMH4"/>
<comment type="similarity">
    <text evidence="3 8">Belongs to the inositol monophosphatase superfamily.</text>
</comment>
<dbReference type="SUPFAM" id="SSF56655">
    <property type="entry name" value="Carbohydrate phosphatase"/>
    <property type="match status" value="1"/>
</dbReference>
<evidence type="ECO:0000256" key="4">
    <source>
        <dbReference type="ARBA" id="ARBA00022723"/>
    </source>
</evidence>
<protein>
    <recommendedName>
        <fullName evidence="8">Inositol-1-monophosphatase</fullName>
        <ecNumber evidence="8">3.1.3.25</ecNumber>
    </recommendedName>
</protein>
<dbReference type="Gene3D" id="3.40.190.80">
    <property type="match status" value="1"/>
</dbReference>
<feature type="binding site" evidence="7">
    <location>
        <position position="78"/>
    </location>
    <ligand>
        <name>Mg(2+)</name>
        <dbReference type="ChEBI" id="CHEBI:18420"/>
        <label>1</label>
        <note>catalytic</note>
    </ligand>
</feature>
<dbReference type="GO" id="GO:0007165">
    <property type="term" value="P:signal transduction"/>
    <property type="evidence" value="ECO:0007669"/>
    <property type="project" value="TreeGrafter"/>
</dbReference>
<evidence type="ECO:0000256" key="2">
    <source>
        <dbReference type="ARBA" id="ARBA00001946"/>
    </source>
</evidence>
<dbReference type="GO" id="GO:0006020">
    <property type="term" value="P:inositol metabolic process"/>
    <property type="evidence" value="ECO:0007669"/>
    <property type="project" value="TreeGrafter"/>
</dbReference>
<feature type="binding site" evidence="7">
    <location>
        <position position="76"/>
    </location>
    <ligand>
        <name>Mg(2+)</name>
        <dbReference type="ChEBI" id="CHEBI:18420"/>
        <label>1</label>
        <note>catalytic</note>
    </ligand>
</feature>
<dbReference type="PANTHER" id="PTHR20854:SF4">
    <property type="entry name" value="INOSITOL-1-MONOPHOSPHATASE-RELATED"/>
    <property type="match status" value="1"/>
</dbReference>
<dbReference type="InterPro" id="IPR033942">
    <property type="entry name" value="IMPase"/>
</dbReference>
<dbReference type="Gene3D" id="3.30.540.10">
    <property type="entry name" value="Fructose-1,6-Bisphosphatase, subunit A, domain 1"/>
    <property type="match status" value="1"/>
</dbReference>
<evidence type="ECO:0000256" key="3">
    <source>
        <dbReference type="ARBA" id="ARBA00009759"/>
    </source>
</evidence>
<dbReference type="CDD" id="cd01639">
    <property type="entry name" value="IMPase"/>
    <property type="match status" value="1"/>
</dbReference>
<dbReference type="InterPro" id="IPR000760">
    <property type="entry name" value="Inositol_monophosphatase-like"/>
</dbReference>
<keyword evidence="6 7" id="KW-0460">Magnesium</keyword>
<reference evidence="9" key="1">
    <citation type="submission" date="2020-10" db="EMBL/GenBank/DDBJ databases">
        <authorList>
            <person name="Gilroy R."/>
        </authorList>
    </citation>
    <scope>NUCLEOTIDE SEQUENCE</scope>
    <source>
        <strain evidence="9">ChiHecec2B26-709</strain>
    </source>
</reference>
<evidence type="ECO:0000313" key="10">
    <source>
        <dbReference type="Proteomes" id="UP000886881"/>
    </source>
</evidence>
<comment type="caution">
    <text evidence="9">The sequence shown here is derived from an EMBL/GenBank/DDBJ whole genome shotgun (WGS) entry which is preliminary data.</text>
</comment>
<dbReference type="EC" id="3.1.3.25" evidence="8"/>
<comment type="cofactor">
    <cofactor evidence="2 7 8">
        <name>Mg(2+)</name>
        <dbReference type="ChEBI" id="CHEBI:18420"/>
    </cofactor>
</comment>
<dbReference type="GO" id="GO:0046872">
    <property type="term" value="F:metal ion binding"/>
    <property type="evidence" value="ECO:0007669"/>
    <property type="project" value="UniProtKB-KW"/>
</dbReference>
<accession>A0A9D1GMH4</accession>
<dbReference type="PROSITE" id="PS00629">
    <property type="entry name" value="IMP_1"/>
    <property type="match status" value="1"/>
</dbReference>
<keyword evidence="5 8" id="KW-0378">Hydrolase</keyword>
<dbReference type="InterPro" id="IPR020550">
    <property type="entry name" value="Inositol_monophosphatase_CS"/>
</dbReference>
<evidence type="ECO:0000256" key="8">
    <source>
        <dbReference type="RuleBase" id="RU364068"/>
    </source>
</evidence>
<sequence length="259" mass="28458">MLGKTAEAVSEASKLMTAGGFEIMEKDGVENLVTSSDFAVQHFLTERLAEILPGSGFLCEEEDFRDISEEYVWIIDPIDGTANYSRGIEDCCISVALARNGVLQAGVVYSPGRRELYAAAKGCGAFLNGRPIHVSARPFESGLLCTAMSTYRKDYAKSCSDIIYDIYMRSNDVRRFGSAAVELCMMAKGTIELYFEMRLQPWDYAAASLILTEAGGCVADFDGNFPSLTKPSMVIAANTEENLSELLSTVRRHLDKLPY</sequence>
<gene>
    <name evidence="9" type="ORF">IAC35_01345</name>
</gene>
<dbReference type="PANTHER" id="PTHR20854">
    <property type="entry name" value="INOSITOL MONOPHOSPHATASE"/>
    <property type="match status" value="1"/>
</dbReference>
<dbReference type="GO" id="GO:0008934">
    <property type="term" value="F:inositol monophosphate 1-phosphatase activity"/>
    <property type="evidence" value="ECO:0007669"/>
    <property type="project" value="InterPro"/>
</dbReference>
<name>A0A9D1GMH4_9BACT</name>
<feature type="binding site" evidence="7">
    <location>
        <position position="79"/>
    </location>
    <ligand>
        <name>Mg(2+)</name>
        <dbReference type="ChEBI" id="CHEBI:18420"/>
        <label>1</label>
        <note>catalytic</note>
    </ligand>
</feature>
<dbReference type="PRINTS" id="PR00377">
    <property type="entry name" value="IMPHPHTASES"/>
</dbReference>
<keyword evidence="4 7" id="KW-0479">Metal-binding</keyword>
<reference evidence="9" key="2">
    <citation type="journal article" date="2021" name="PeerJ">
        <title>Extensive microbial diversity within the chicken gut microbiome revealed by metagenomics and culture.</title>
        <authorList>
            <person name="Gilroy R."/>
            <person name="Ravi A."/>
            <person name="Getino M."/>
            <person name="Pursley I."/>
            <person name="Horton D.L."/>
            <person name="Alikhan N.F."/>
            <person name="Baker D."/>
            <person name="Gharbi K."/>
            <person name="Hall N."/>
            <person name="Watson M."/>
            <person name="Adriaenssens E.M."/>
            <person name="Foster-Nyarko E."/>
            <person name="Jarju S."/>
            <person name="Secka A."/>
            <person name="Antonio M."/>
            <person name="Oren A."/>
            <person name="Chaudhuri R.R."/>
            <person name="La Ragione R."/>
            <person name="Hildebrand F."/>
            <person name="Pallen M.J."/>
        </authorList>
    </citation>
    <scope>NUCLEOTIDE SEQUENCE</scope>
    <source>
        <strain evidence="9">ChiHecec2B26-709</strain>
    </source>
</reference>
<feature type="binding site" evidence="7">
    <location>
        <position position="203"/>
    </location>
    <ligand>
        <name>Mg(2+)</name>
        <dbReference type="ChEBI" id="CHEBI:18420"/>
        <label>1</label>
        <note>catalytic</note>
    </ligand>
</feature>
<evidence type="ECO:0000256" key="7">
    <source>
        <dbReference type="PIRSR" id="PIRSR600760-2"/>
    </source>
</evidence>
<evidence type="ECO:0000256" key="1">
    <source>
        <dbReference type="ARBA" id="ARBA00001033"/>
    </source>
</evidence>
<evidence type="ECO:0000256" key="5">
    <source>
        <dbReference type="ARBA" id="ARBA00022801"/>
    </source>
</evidence>
<proteinExistence type="inferred from homology"/>